<sequence>MNLLNRVLMEDYRIEEITARDEMEQLGTKEKFWFYDENNNKKLFKIGRPGTGEDWSEKVAYELAQLLKIPCAKYELATWNKKQGTVSTSFVPEGTRLVHGNELLVAFHNDDYPKSVKYHLTEPKLLVKRQCLTSERKLEKLINSIS</sequence>
<gene>
    <name evidence="1" type="ORF">HELGO_WM27752</name>
</gene>
<protein>
    <submittedName>
        <fullName evidence="1">Uncharacterized protein</fullName>
    </submittedName>
</protein>
<accession>A0A6S6SCW6</accession>
<reference evidence="1" key="1">
    <citation type="submission" date="2020-01" db="EMBL/GenBank/DDBJ databases">
        <authorList>
            <person name="Meier V. D."/>
            <person name="Meier V D."/>
        </authorList>
    </citation>
    <scope>NUCLEOTIDE SEQUENCE</scope>
    <source>
        <strain evidence="1">HLG_WM_MAG_04</strain>
    </source>
</reference>
<organism evidence="1">
    <name type="scientific">uncultured Sulfurovum sp</name>
    <dbReference type="NCBI Taxonomy" id="269237"/>
    <lineage>
        <taxon>Bacteria</taxon>
        <taxon>Pseudomonadati</taxon>
        <taxon>Campylobacterota</taxon>
        <taxon>Epsilonproteobacteria</taxon>
        <taxon>Campylobacterales</taxon>
        <taxon>Sulfurovaceae</taxon>
        <taxon>Sulfurovum</taxon>
        <taxon>environmental samples</taxon>
    </lineage>
</organism>
<dbReference type="AlphaFoldDB" id="A0A6S6SCW6"/>
<evidence type="ECO:0000313" key="1">
    <source>
        <dbReference type="EMBL" id="CAA6800885.1"/>
    </source>
</evidence>
<proteinExistence type="predicted"/>
<dbReference type="EMBL" id="CACVAX010000002">
    <property type="protein sequence ID" value="CAA6800885.1"/>
    <property type="molecule type" value="Genomic_DNA"/>
</dbReference>
<name>A0A6S6SCW6_9BACT</name>